<reference evidence="6" key="1">
    <citation type="submission" date="2023-03" db="EMBL/GenBank/DDBJ databases">
        <authorList>
            <person name="Steffen K."/>
            <person name="Cardenas P."/>
        </authorList>
    </citation>
    <scope>NUCLEOTIDE SEQUENCE</scope>
</reference>
<protein>
    <recommendedName>
        <fullName evidence="5">Calx-beta domain-containing protein</fullName>
    </recommendedName>
</protein>
<dbReference type="InterPro" id="IPR051171">
    <property type="entry name" value="CaCA"/>
</dbReference>
<keyword evidence="4" id="KW-0813">Transport</keyword>
<dbReference type="InterPro" id="IPR003644">
    <property type="entry name" value="Calx_beta"/>
</dbReference>
<dbReference type="SMART" id="SM00237">
    <property type="entry name" value="Calx_beta"/>
    <property type="match status" value="1"/>
</dbReference>
<dbReference type="PANTHER" id="PTHR11878:SF76">
    <property type="entry name" value="CALX-BETA DOMAIN-CONTAINING PROTEIN"/>
    <property type="match status" value="1"/>
</dbReference>
<evidence type="ECO:0000256" key="3">
    <source>
        <dbReference type="ARBA" id="ARBA00022837"/>
    </source>
</evidence>
<evidence type="ECO:0000256" key="2">
    <source>
        <dbReference type="ARBA" id="ARBA00022737"/>
    </source>
</evidence>
<keyword evidence="2" id="KW-0677">Repeat</keyword>
<evidence type="ECO:0000259" key="5">
    <source>
        <dbReference type="SMART" id="SM00237"/>
    </source>
</evidence>
<proteinExistence type="predicted"/>
<dbReference type="GO" id="GO:0007154">
    <property type="term" value="P:cell communication"/>
    <property type="evidence" value="ECO:0007669"/>
    <property type="project" value="InterPro"/>
</dbReference>
<dbReference type="EMBL" id="CASHTH010003984">
    <property type="protein sequence ID" value="CAI8052067.1"/>
    <property type="molecule type" value="Genomic_DNA"/>
</dbReference>
<evidence type="ECO:0000256" key="4">
    <source>
        <dbReference type="ARBA" id="ARBA00023065"/>
    </source>
</evidence>
<dbReference type="GO" id="GO:0098794">
    <property type="term" value="C:postsynapse"/>
    <property type="evidence" value="ECO:0007669"/>
    <property type="project" value="TreeGrafter"/>
</dbReference>
<dbReference type="Proteomes" id="UP001174909">
    <property type="component" value="Unassembled WGS sequence"/>
</dbReference>
<name>A0AA35TQC0_GEOBA</name>
<evidence type="ECO:0000313" key="6">
    <source>
        <dbReference type="EMBL" id="CAI8052067.1"/>
    </source>
</evidence>
<dbReference type="PANTHER" id="PTHR11878">
    <property type="entry name" value="SODIUM/CALCIUM EXCHANGER"/>
    <property type="match status" value="1"/>
</dbReference>
<dbReference type="GO" id="GO:0005432">
    <property type="term" value="F:calcium:sodium antiporter activity"/>
    <property type="evidence" value="ECO:0007669"/>
    <property type="project" value="TreeGrafter"/>
</dbReference>
<keyword evidence="7" id="KW-1185">Reference proteome</keyword>
<sequence>MEQFTLSLVYEFGSGGDVIVKEDKVDIWINDTDGALVQLEREHYSLIEGEECEICAILSVDVDTEICIRFKIFKIKVKICFTFHQRSCGIFRVEDNNILENPYSRPITLESNDSRISIIGNGSITIRDNPSFEATVGLDNMTYTVKEDNLQLNVCVVVFSPTTACPIAFPFELIFAANQGTAFQGRDYTLNDRAVNFGACSKKECLTVDIIDDDLIEDTETFTITLQPPSQDFTERIILSPNVTTVAIEDEHDATVGLEEMSYEVNEGDSIEVCARVTSPSISCPISYGFSLTISTAPINAGFNVVYTSLRIKQVSTQCT</sequence>
<accession>A0AA35TQC0</accession>
<feature type="domain" description="Calx-beta" evidence="5">
    <location>
        <begin position="124"/>
        <end position="227"/>
    </location>
</feature>
<keyword evidence="1" id="KW-0732">Signal</keyword>
<keyword evidence="4" id="KW-0406">Ion transport</keyword>
<dbReference type="SUPFAM" id="SSF141072">
    <property type="entry name" value="CalX-like"/>
    <property type="match status" value="1"/>
</dbReference>
<dbReference type="GO" id="GO:0098703">
    <property type="term" value="P:calcium ion import across plasma membrane"/>
    <property type="evidence" value="ECO:0007669"/>
    <property type="project" value="TreeGrafter"/>
</dbReference>
<dbReference type="AlphaFoldDB" id="A0AA35TQC0"/>
<dbReference type="InterPro" id="IPR038081">
    <property type="entry name" value="CalX-like_sf"/>
</dbReference>
<evidence type="ECO:0000256" key="1">
    <source>
        <dbReference type="ARBA" id="ARBA00022729"/>
    </source>
</evidence>
<dbReference type="Gene3D" id="2.60.40.2030">
    <property type="match status" value="1"/>
</dbReference>
<dbReference type="GO" id="GO:0016020">
    <property type="term" value="C:membrane"/>
    <property type="evidence" value="ECO:0007669"/>
    <property type="project" value="InterPro"/>
</dbReference>
<organism evidence="6 7">
    <name type="scientific">Geodia barretti</name>
    <name type="common">Barrett's horny sponge</name>
    <dbReference type="NCBI Taxonomy" id="519541"/>
    <lineage>
        <taxon>Eukaryota</taxon>
        <taxon>Metazoa</taxon>
        <taxon>Porifera</taxon>
        <taxon>Demospongiae</taxon>
        <taxon>Heteroscleromorpha</taxon>
        <taxon>Tetractinellida</taxon>
        <taxon>Astrophorina</taxon>
        <taxon>Geodiidae</taxon>
        <taxon>Geodia</taxon>
    </lineage>
</organism>
<evidence type="ECO:0000313" key="7">
    <source>
        <dbReference type="Proteomes" id="UP001174909"/>
    </source>
</evidence>
<gene>
    <name evidence="6" type="ORF">GBAR_LOCUS28505</name>
</gene>
<comment type="caution">
    <text evidence="6">The sequence shown here is derived from an EMBL/GenBank/DDBJ whole genome shotgun (WGS) entry which is preliminary data.</text>
</comment>
<keyword evidence="3" id="KW-0106">Calcium</keyword>
<dbReference type="Pfam" id="PF03160">
    <property type="entry name" value="Calx-beta"/>
    <property type="match status" value="1"/>
</dbReference>